<dbReference type="PANTHER" id="PTHR43861">
    <property type="entry name" value="TRANS-ACONITATE 2-METHYLTRANSFERASE-RELATED"/>
    <property type="match status" value="1"/>
</dbReference>
<protein>
    <submittedName>
        <fullName evidence="2">Methyltransferase domain-containing protein</fullName>
    </submittedName>
</protein>
<evidence type="ECO:0000259" key="1">
    <source>
        <dbReference type="Pfam" id="PF08241"/>
    </source>
</evidence>
<dbReference type="GO" id="GO:0032259">
    <property type="term" value="P:methylation"/>
    <property type="evidence" value="ECO:0007669"/>
    <property type="project" value="UniProtKB-KW"/>
</dbReference>
<dbReference type="InterPro" id="IPR013216">
    <property type="entry name" value="Methyltransf_11"/>
</dbReference>
<feature type="domain" description="Methyltransferase type 11" evidence="1">
    <location>
        <begin position="37"/>
        <end position="126"/>
    </location>
</feature>
<dbReference type="Pfam" id="PF08241">
    <property type="entry name" value="Methyltransf_11"/>
    <property type="match status" value="1"/>
</dbReference>
<dbReference type="GO" id="GO:0008757">
    <property type="term" value="F:S-adenosylmethionine-dependent methyltransferase activity"/>
    <property type="evidence" value="ECO:0007669"/>
    <property type="project" value="InterPro"/>
</dbReference>
<name>A0A9X3WJG1_9BACI</name>
<comment type="caution">
    <text evidence="2">The sequence shown here is derived from an EMBL/GenBank/DDBJ whole genome shotgun (WGS) entry which is preliminary data.</text>
</comment>
<dbReference type="SUPFAM" id="SSF53335">
    <property type="entry name" value="S-adenosyl-L-methionine-dependent methyltransferases"/>
    <property type="match status" value="1"/>
</dbReference>
<keyword evidence="3" id="KW-1185">Reference proteome</keyword>
<keyword evidence="2" id="KW-0489">Methyltransferase</keyword>
<dbReference type="CDD" id="cd02440">
    <property type="entry name" value="AdoMet_MTases"/>
    <property type="match status" value="1"/>
</dbReference>
<dbReference type="Gene3D" id="3.40.50.150">
    <property type="entry name" value="Vaccinia Virus protein VP39"/>
    <property type="match status" value="1"/>
</dbReference>
<proteinExistence type="predicted"/>
<evidence type="ECO:0000313" key="2">
    <source>
        <dbReference type="EMBL" id="MDC3420887.1"/>
    </source>
</evidence>
<dbReference type="RefSeq" id="WP_259872294.1">
    <property type="nucleotide sequence ID" value="NZ_JAMQJZ010000007.1"/>
</dbReference>
<reference evidence="2" key="1">
    <citation type="submission" date="2022-06" db="EMBL/GenBank/DDBJ databases">
        <title>Aquibacillus sp. a new bacterium isolated from soil saline samples.</title>
        <authorList>
            <person name="Galisteo C."/>
            <person name="De La Haba R."/>
            <person name="Sanchez-Porro C."/>
            <person name="Ventosa A."/>
        </authorList>
    </citation>
    <scope>NUCLEOTIDE SEQUENCE</scope>
    <source>
        <strain evidence="2">JCM 12387</strain>
    </source>
</reference>
<dbReference type="PANTHER" id="PTHR43861:SF1">
    <property type="entry name" value="TRANS-ACONITATE 2-METHYLTRANSFERASE"/>
    <property type="match status" value="1"/>
</dbReference>
<keyword evidence="2" id="KW-0808">Transferase</keyword>
<evidence type="ECO:0000313" key="3">
    <source>
        <dbReference type="Proteomes" id="UP001145072"/>
    </source>
</evidence>
<dbReference type="EMBL" id="JAMQJZ010000007">
    <property type="protein sequence ID" value="MDC3420887.1"/>
    <property type="molecule type" value="Genomic_DNA"/>
</dbReference>
<gene>
    <name evidence="2" type="ORF">NC661_10955</name>
</gene>
<dbReference type="AlphaFoldDB" id="A0A9X3WJG1"/>
<dbReference type="InterPro" id="IPR029063">
    <property type="entry name" value="SAM-dependent_MTases_sf"/>
</dbReference>
<organism evidence="2 3">
    <name type="scientific">Aquibacillus koreensis</name>
    <dbReference type="NCBI Taxonomy" id="279446"/>
    <lineage>
        <taxon>Bacteria</taxon>
        <taxon>Bacillati</taxon>
        <taxon>Bacillota</taxon>
        <taxon>Bacilli</taxon>
        <taxon>Bacillales</taxon>
        <taxon>Bacillaceae</taxon>
        <taxon>Aquibacillus</taxon>
    </lineage>
</organism>
<sequence>MTYKWNAKLYDGKHSFVSEYGNELVEMLGAKPGEEILDIGSGTGDLANEISEHRANVVGIDQSADMVKQAVEKYPHLQFFVKDILDLDDMEEYDAIFSNATLHWVKQPEQALRRMYTTLKTGGRFVAEFGGKGNIEAISNEIIRESEKMGMDYNEQLFPWYFPSIAEYTTLMERVGFHVVFAQHIDRPTPLEGEDGLRNWIQMFAGGMFANQPSEQKARIISEVEKNLREVLYQNGTWYADYKRIRVVGLK</sequence>
<accession>A0A9X3WJG1</accession>
<dbReference type="Proteomes" id="UP001145072">
    <property type="component" value="Unassembled WGS sequence"/>
</dbReference>